<dbReference type="PANTHER" id="PTHR33939">
    <property type="entry name" value="PROTEIN CBG22215"/>
    <property type="match status" value="1"/>
</dbReference>
<feature type="region of interest" description="Disordered" evidence="1">
    <location>
        <begin position="89"/>
        <end position="115"/>
    </location>
</feature>
<reference evidence="2" key="1">
    <citation type="submission" date="2018-04" db="EMBL/GenBank/DDBJ databases">
        <title>Transcriptome assembly of Sipha flava.</title>
        <authorList>
            <person name="Scully E.D."/>
            <person name="Geib S.M."/>
            <person name="Palmer N.A."/>
            <person name="Koch K."/>
            <person name="Bradshaw J."/>
            <person name="Heng-Moss T."/>
            <person name="Sarath G."/>
        </authorList>
    </citation>
    <scope>NUCLEOTIDE SEQUENCE</scope>
</reference>
<evidence type="ECO:0008006" key="3">
    <source>
        <dbReference type="Google" id="ProtNLM"/>
    </source>
</evidence>
<gene>
    <name evidence="2" type="ORF">g.171877</name>
</gene>
<accession>A0A2S2PWU6</accession>
<evidence type="ECO:0000256" key="1">
    <source>
        <dbReference type="SAM" id="MobiDB-lite"/>
    </source>
</evidence>
<proteinExistence type="predicted"/>
<organism evidence="2">
    <name type="scientific">Sipha flava</name>
    <name type="common">yellow sugarcane aphid</name>
    <dbReference type="NCBI Taxonomy" id="143950"/>
    <lineage>
        <taxon>Eukaryota</taxon>
        <taxon>Metazoa</taxon>
        <taxon>Ecdysozoa</taxon>
        <taxon>Arthropoda</taxon>
        <taxon>Hexapoda</taxon>
        <taxon>Insecta</taxon>
        <taxon>Pterygota</taxon>
        <taxon>Neoptera</taxon>
        <taxon>Paraneoptera</taxon>
        <taxon>Hemiptera</taxon>
        <taxon>Sternorrhyncha</taxon>
        <taxon>Aphidomorpha</taxon>
        <taxon>Aphidoidea</taxon>
        <taxon>Aphididae</taxon>
        <taxon>Sipha</taxon>
    </lineage>
</organism>
<dbReference type="EMBL" id="GGMS01000631">
    <property type="protein sequence ID" value="MBY69834.1"/>
    <property type="molecule type" value="Transcribed_RNA"/>
</dbReference>
<evidence type="ECO:0000313" key="2">
    <source>
        <dbReference type="EMBL" id="MBY69834.1"/>
    </source>
</evidence>
<feature type="compositionally biased region" description="Basic residues" evidence="1">
    <location>
        <begin position="103"/>
        <end position="115"/>
    </location>
</feature>
<protein>
    <recommendedName>
        <fullName evidence="3">Tc1-like transposase DDE domain-containing protein</fullName>
    </recommendedName>
</protein>
<dbReference type="PANTHER" id="PTHR33939:SF1">
    <property type="entry name" value="DUF4371 DOMAIN-CONTAINING PROTEIN"/>
    <property type="match status" value="1"/>
</dbReference>
<dbReference type="AlphaFoldDB" id="A0A2S2PWU6"/>
<sequence>MNGETFFNWIKNIIPLLKKNAVVVMDNASYHSVKIESCPTTNWRKADIEKWLYEKGETYEKPMVIPRLLEIVKRIKPRYDKYVIDEFYNSPRPPESKRPASSQHRRLQHRSRSRD</sequence>
<name>A0A2S2PWU6_9HEMI</name>
<dbReference type="OrthoDB" id="6620798at2759"/>